<evidence type="ECO:0000313" key="4">
    <source>
        <dbReference type="EMBL" id="MCM6779045.1"/>
    </source>
</evidence>
<evidence type="ECO:0000313" key="5">
    <source>
        <dbReference type="Proteomes" id="UP001139157"/>
    </source>
</evidence>
<gene>
    <name evidence="4" type="ORF">NDR86_36770</name>
</gene>
<name>A0A9X2EEV1_9NOCA</name>
<feature type="domain" description="DUF8020" evidence="3">
    <location>
        <begin position="32"/>
        <end position="99"/>
    </location>
</feature>
<feature type="signal peptide" evidence="2">
    <location>
        <begin position="1"/>
        <end position="25"/>
    </location>
</feature>
<evidence type="ECO:0000256" key="2">
    <source>
        <dbReference type="SAM" id="SignalP"/>
    </source>
</evidence>
<keyword evidence="2" id="KW-0732">Signal</keyword>
<sequence length="227" mass="22071">MKAIRAAVLPAFLTALVGTSGVVHAQPPAEMTYTAKVSGDSVILDIDSGTLSVANGQLQIRDPGGALVGGIPLGYERAGMRWPVAASVDGRTARLTPSTDPAAAVPAPIPALTQVDLNPESDQFNDALSHFSTQVGVGAALGGLIGTVVGAGIGCVLGGVVAGTTAAIPTIGLLAVPGFLGGCLITAAAAAAIGGVVGTIAIGVPVAIAAGILLFDTVEQPPAPATE</sequence>
<keyword evidence="5" id="KW-1185">Reference proteome</keyword>
<dbReference type="AlphaFoldDB" id="A0A9X2EEV1"/>
<feature type="transmembrane region" description="Helical" evidence="1">
    <location>
        <begin position="196"/>
        <end position="215"/>
    </location>
</feature>
<dbReference type="RefSeq" id="WP_251918878.1">
    <property type="nucleotide sequence ID" value="NZ_JAMRXG010000035.1"/>
</dbReference>
<keyword evidence="1" id="KW-1133">Transmembrane helix</keyword>
<dbReference type="Pfam" id="PF26059">
    <property type="entry name" value="DUF8020"/>
    <property type="match status" value="1"/>
</dbReference>
<evidence type="ECO:0000256" key="1">
    <source>
        <dbReference type="SAM" id="Phobius"/>
    </source>
</evidence>
<keyword evidence="1" id="KW-0472">Membrane</keyword>
<reference evidence="4" key="1">
    <citation type="submission" date="2022-06" db="EMBL/GenBank/DDBJ databases">
        <title>Novel species in genus nocardia.</title>
        <authorList>
            <person name="Li F."/>
        </authorList>
    </citation>
    <scope>NUCLEOTIDE SEQUENCE</scope>
    <source>
        <strain evidence="4">CDC141</strain>
    </source>
</reference>
<comment type="caution">
    <text evidence="4">The sequence shown here is derived from an EMBL/GenBank/DDBJ whole genome shotgun (WGS) entry which is preliminary data.</text>
</comment>
<keyword evidence="1" id="KW-0812">Transmembrane</keyword>
<organism evidence="4 5">
    <name type="scientific">Nocardia pulmonis</name>
    <dbReference type="NCBI Taxonomy" id="2951408"/>
    <lineage>
        <taxon>Bacteria</taxon>
        <taxon>Bacillati</taxon>
        <taxon>Actinomycetota</taxon>
        <taxon>Actinomycetes</taxon>
        <taxon>Mycobacteriales</taxon>
        <taxon>Nocardiaceae</taxon>
        <taxon>Nocardia</taxon>
    </lineage>
</organism>
<dbReference type="Proteomes" id="UP001139157">
    <property type="component" value="Unassembled WGS sequence"/>
</dbReference>
<dbReference type="InterPro" id="IPR058333">
    <property type="entry name" value="DUF8020"/>
</dbReference>
<feature type="transmembrane region" description="Helical" evidence="1">
    <location>
        <begin position="170"/>
        <end position="190"/>
    </location>
</feature>
<dbReference type="EMBL" id="JAMRXG010000035">
    <property type="protein sequence ID" value="MCM6779045.1"/>
    <property type="molecule type" value="Genomic_DNA"/>
</dbReference>
<proteinExistence type="predicted"/>
<accession>A0A9X2EEV1</accession>
<feature type="transmembrane region" description="Helical" evidence="1">
    <location>
        <begin position="139"/>
        <end position="163"/>
    </location>
</feature>
<feature type="chain" id="PRO_5040876356" description="DUF8020 domain-containing protein" evidence="2">
    <location>
        <begin position="26"/>
        <end position="227"/>
    </location>
</feature>
<protein>
    <recommendedName>
        <fullName evidence="3">DUF8020 domain-containing protein</fullName>
    </recommendedName>
</protein>
<evidence type="ECO:0000259" key="3">
    <source>
        <dbReference type="Pfam" id="PF26059"/>
    </source>
</evidence>